<name>A0AA97AJN2_9CYAN</name>
<organism evidence="8">
    <name type="scientific">Leptolyngbya sp. NK1-12</name>
    <dbReference type="NCBI Taxonomy" id="2547451"/>
    <lineage>
        <taxon>Bacteria</taxon>
        <taxon>Bacillati</taxon>
        <taxon>Cyanobacteriota</taxon>
        <taxon>Cyanophyceae</taxon>
        <taxon>Leptolyngbyales</taxon>
        <taxon>Leptolyngbyaceae</taxon>
        <taxon>Leptolyngbya group</taxon>
        <taxon>Leptolyngbya</taxon>
    </lineage>
</organism>
<dbReference type="RefSeq" id="WP_316431211.1">
    <property type="nucleotide sequence ID" value="NZ_CP053586.1"/>
</dbReference>
<reference evidence="8" key="1">
    <citation type="submission" date="2020-05" db="EMBL/GenBank/DDBJ databases">
        <authorList>
            <person name="Zhu T."/>
            <person name="Keshari N."/>
            <person name="Lu X."/>
        </authorList>
    </citation>
    <scope>NUCLEOTIDE SEQUENCE</scope>
    <source>
        <strain evidence="8">NK1-12</strain>
    </source>
</reference>
<dbReference type="InterPro" id="IPR011044">
    <property type="entry name" value="Quino_amine_DH_bsu"/>
</dbReference>
<evidence type="ECO:0000256" key="6">
    <source>
        <dbReference type="ARBA" id="ARBA00047512"/>
    </source>
</evidence>
<evidence type="ECO:0000259" key="7">
    <source>
        <dbReference type="PROSITE" id="PS51704"/>
    </source>
</evidence>
<dbReference type="EC" id="3.1.4.46" evidence="2"/>
<sequence length="761" mass="82832">MTDTTLKGFASLPADTFAAGPAAGKAVSANGRTGPFTQGQPVQGFSAVQFADQNTYWFMADNGFGSKTNSADFLLRIYRVEPNFRDTAKEDGSVKLGDSFIQLADPDKKIPFPIVNDSSSERLLTGADFDVESFTLAPDGTIWVGDEFGPYLLHFDSSGKLLDAPIAIPNIPNFQTLDGKPPIVIGHRGSSGLRPEHTLAAYELAIEQGADYIEPDLVSTKDGVLIARHENEISGTTDVASRPEFADRKTTKTIDGIDYTGWFAEDFTLAEIKTLRAIERLPFRSPFFNGQFEVPTLQEVIDLAKRKSAETGRTIGIYPETKHPTYHDSIGLSLEEPLVEILKQNGLDKADSPVFIQSFEVANLKELNQKIDVPLVQLFDAADIALDGTLIENQPYDFVVSGDKRTYGDLRTPEGLKEVATYADGIGPWKRMIVSVKGTDADGDGKADDVNGDGAVNDADKTTTAPTMLVQDAHDAGLLVHPYTFRNEGLYLARDYNGDPELEYRQFIQLGVDGYFTDFPATGDKVRDQAAQGEVKSPDHPDVLAGTALANLGRSRGLEGMAINPDGTKIYPLLEGAVIGDPSNALRIYEYDLQTQTYADELIGYYRLENPSHAIGDFAVVNDNQYLVIERDNNQGSAAKFKKIYKVDFSQKDDSGYVAKQEVADLLNIQDPDDLNQDGSTTYTMPFQTIEDVLVIDQNTILVANDNNYPFSVGRPPAIDNNEIVVLQLSQPLNLDPKVGLAGLGGSMAGLSTDLGMGSLA</sequence>
<dbReference type="AlphaFoldDB" id="A0AA97AJN2"/>
<dbReference type="GO" id="GO:0006071">
    <property type="term" value="P:glycerol metabolic process"/>
    <property type="evidence" value="ECO:0007669"/>
    <property type="project" value="UniProtKB-KW"/>
</dbReference>
<evidence type="ECO:0000256" key="2">
    <source>
        <dbReference type="ARBA" id="ARBA00012247"/>
    </source>
</evidence>
<dbReference type="SUPFAM" id="SSF50969">
    <property type="entry name" value="YVTN repeat-like/Quinoprotein amine dehydrogenase"/>
    <property type="match status" value="1"/>
</dbReference>
<proteinExistence type="inferred from homology"/>
<dbReference type="SUPFAM" id="SSF51695">
    <property type="entry name" value="PLC-like phosphodiesterases"/>
    <property type="match status" value="1"/>
</dbReference>
<evidence type="ECO:0000313" key="8">
    <source>
        <dbReference type="EMBL" id="WNZ25096.1"/>
    </source>
</evidence>
<evidence type="ECO:0000256" key="5">
    <source>
        <dbReference type="ARBA" id="ARBA00022801"/>
    </source>
</evidence>
<comment type="similarity">
    <text evidence="1">Belongs to the glycerophosphoryl diester phosphodiesterase family.</text>
</comment>
<dbReference type="PANTHER" id="PTHR43620:SF7">
    <property type="entry name" value="GLYCEROPHOSPHODIESTER PHOSPHODIESTERASE GDPD5-RELATED"/>
    <property type="match status" value="1"/>
</dbReference>
<dbReference type="GO" id="GO:0008889">
    <property type="term" value="F:glycerophosphodiester phosphodiesterase activity"/>
    <property type="evidence" value="ECO:0007669"/>
    <property type="project" value="UniProtKB-EC"/>
</dbReference>
<dbReference type="InterPro" id="IPR030395">
    <property type="entry name" value="GP_PDE_dom"/>
</dbReference>
<evidence type="ECO:0000256" key="1">
    <source>
        <dbReference type="ARBA" id="ARBA00007277"/>
    </source>
</evidence>
<dbReference type="InterPro" id="IPR027372">
    <property type="entry name" value="Phytase-like_dom"/>
</dbReference>
<protein>
    <recommendedName>
        <fullName evidence="2">glycerophosphodiester phosphodiesterase</fullName>
        <ecNumber evidence="2">3.1.4.46</ecNumber>
    </recommendedName>
</protein>
<keyword evidence="5" id="KW-0378">Hydrolase</keyword>
<dbReference type="Pfam" id="PF13449">
    <property type="entry name" value="Phytase-like"/>
    <property type="match status" value="2"/>
</dbReference>
<dbReference type="InterPro" id="IPR017946">
    <property type="entry name" value="PLC-like_Pdiesterase_TIM-brl"/>
</dbReference>
<keyword evidence="4" id="KW-0319">Glycerol metabolism</keyword>
<feature type="domain" description="GP-PDE" evidence="7">
    <location>
        <begin position="182"/>
        <end position="527"/>
    </location>
</feature>
<dbReference type="GO" id="GO:0006629">
    <property type="term" value="P:lipid metabolic process"/>
    <property type="evidence" value="ECO:0007669"/>
    <property type="project" value="InterPro"/>
</dbReference>
<dbReference type="Pfam" id="PF03009">
    <property type="entry name" value="GDPD"/>
    <property type="match status" value="1"/>
</dbReference>
<dbReference type="CDD" id="cd08602">
    <property type="entry name" value="GDPD_ScGlpQ1_like"/>
    <property type="match status" value="1"/>
</dbReference>
<dbReference type="EMBL" id="CP053586">
    <property type="protein sequence ID" value="WNZ25096.1"/>
    <property type="molecule type" value="Genomic_DNA"/>
</dbReference>
<dbReference type="PROSITE" id="PS51704">
    <property type="entry name" value="GP_PDE"/>
    <property type="match status" value="1"/>
</dbReference>
<dbReference type="Gene3D" id="3.20.20.190">
    <property type="entry name" value="Phosphatidylinositol (PI) phosphodiesterase"/>
    <property type="match status" value="1"/>
</dbReference>
<dbReference type="GO" id="GO:0042597">
    <property type="term" value="C:periplasmic space"/>
    <property type="evidence" value="ECO:0007669"/>
    <property type="project" value="TreeGrafter"/>
</dbReference>
<keyword evidence="3" id="KW-0732">Signal</keyword>
<evidence type="ECO:0000256" key="4">
    <source>
        <dbReference type="ARBA" id="ARBA00022798"/>
    </source>
</evidence>
<comment type="catalytic activity">
    <reaction evidence="6">
        <text>a sn-glycero-3-phosphodiester + H2O = an alcohol + sn-glycerol 3-phosphate + H(+)</text>
        <dbReference type="Rhea" id="RHEA:12969"/>
        <dbReference type="ChEBI" id="CHEBI:15377"/>
        <dbReference type="ChEBI" id="CHEBI:15378"/>
        <dbReference type="ChEBI" id="CHEBI:30879"/>
        <dbReference type="ChEBI" id="CHEBI:57597"/>
        <dbReference type="ChEBI" id="CHEBI:83408"/>
        <dbReference type="EC" id="3.1.4.46"/>
    </reaction>
</comment>
<accession>A0AA97AJN2</accession>
<evidence type="ECO:0000256" key="3">
    <source>
        <dbReference type="ARBA" id="ARBA00022729"/>
    </source>
</evidence>
<dbReference type="PANTHER" id="PTHR43620">
    <property type="entry name" value="GLYCEROPHOSPHORYL DIESTER PHOSPHODIESTERASE"/>
    <property type="match status" value="1"/>
</dbReference>
<gene>
    <name evidence="8" type="ORF">HJG54_21085</name>
</gene>